<comment type="caution">
    <text evidence="4">The sequence shown here is derived from an EMBL/GenBank/DDBJ whole genome shotgun (WGS) entry which is preliminary data.</text>
</comment>
<keyword evidence="1" id="KW-0479">Metal-binding</keyword>
<feature type="domain" description="CCHC-type" evidence="3">
    <location>
        <begin position="851"/>
        <end position="866"/>
    </location>
</feature>
<name>A0A6L2K3R0_TANCI</name>
<protein>
    <submittedName>
        <fullName evidence="4">Zf-CCHC domain-containing protein/DUF4219 domain-containing protein/UBN2 domain-containing protein</fullName>
    </submittedName>
</protein>
<dbReference type="InterPro" id="IPR001878">
    <property type="entry name" value="Znf_CCHC"/>
</dbReference>
<evidence type="ECO:0000313" key="4">
    <source>
        <dbReference type="EMBL" id="GEU43986.1"/>
    </source>
</evidence>
<dbReference type="GO" id="GO:0008270">
    <property type="term" value="F:zinc ion binding"/>
    <property type="evidence" value="ECO:0007669"/>
    <property type="project" value="UniProtKB-KW"/>
</dbReference>
<feature type="compositionally biased region" description="Polar residues" evidence="2">
    <location>
        <begin position="554"/>
        <end position="569"/>
    </location>
</feature>
<feature type="compositionally biased region" description="Basic and acidic residues" evidence="2">
    <location>
        <begin position="830"/>
        <end position="851"/>
    </location>
</feature>
<evidence type="ECO:0000259" key="3">
    <source>
        <dbReference type="PROSITE" id="PS50158"/>
    </source>
</evidence>
<dbReference type="GO" id="GO:0003676">
    <property type="term" value="F:nucleic acid binding"/>
    <property type="evidence" value="ECO:0007669"/>
    <property type="project" value="InterPro"/>
</dbReference>
<feature type="region of interest" description="Disordered" evidence="2">
    <location>
        <begin position="828"/>
        <end position="851"/>
    </location>
</feature>
<evidence type="ECO:0000256" key="1">
    <source>
        <dbReference type="PROSITE-ProRule" id="PRU00047"/>
    </source>
</evidence>
<gene>
    <name evidence="4" type="ORF">Tci_015964</name>
</gene>
<keyword evidence="1" id="KW-0862">Zinc</keyword>
<sequence length="910" mass="104381">MDRALLGIARRKINDKYYFELNGQFLKELRDNTFSSSAHEDANEHIEKFLEIEIKEINNFQQEPDETLYQAWERFKELLMKCHQHYLTEMQEVILFYNGLDVPTRQILDSKGDIPTKTIVDTKVAIQEMVEYAQKWDNGTFLTRSTKTSNGLAAIQAQLNNLGREIKKVNEKVYVAQVRCKQGGQYRVAASGFYQRNNANPSYQERRQSMEESLSKFMSELAKRHEENSNLIKEIQASTTAAIRNQGASIKTLEIHIEQMSKVLQERGFESLPTSTETNLRDHVKSISTTVVDDMTQIRRIGSTQYAILAQQNRASVSVMPLSTYLNLGIGKFVFPVDFIILDMPEDVKVPLIYERPFLSTAYAKIDVFKRITVRVGQNAVQNPGIQIVENMNGLSVVLEISNQYGNVNVVTEPADGNGINGNPIRCYNRRGDGHYASNCIVKPVKRDAAYLQQQLQIAQEEEAGIQNTQEEFEFMAIADAYEETERVKVNCTSEDTLQQASTSGTQSDNAPAYESDGSTEVPKDENCYDHDIFNMLTHEVRENNTAKTRRPHTMSNSNTDKVPSKSKSGCLSNNLEKIEENHRNLQSSSNQKHMLSEYNNITLAIRKAKSKIVYVMCNQCLVTANHDVCMLNYVNDMNSRVDNQSANVLIRKNQKKHKQNAKKSKELGSKGSLASSRPRKPRTCLRYDSHDINDRVEKSIRSFVRRIIQMEKIKLFQIVKNIDGYRDQDIGDAIVGEPFCKASCVEARRFDGLTTIHTGNDNLNYQITSHLRFKHLSNAQCNKIKPLLKAKKEYSDEDSLTSDSEDEEYAMAVRDFNKFFKRRGRFIRQPHDERKSSQRNKDDKNGKGERKCFKCGDPNHLIQECYQETIIKETSLEEHRVIAIKMEKKRLRTKNVLWLKHLMRSISHG</sequence>
<feature type="region of interest" description="Disordered" evidence="2">
    <location>
        <begin position="544"/>
        <end position="569"/>
    </location>
</feature>
<accession>A0A6L2K3R0</accession>
<proteinExistence type="predicted"/>
<dbReference type="AlphaFoldDB" id="A0A6L2K3R0"/>
<keyword evidence="1" id="KW-0863">Zinc-finger</keyword>
<dbReference type="PROSITE" id="PS50158">
    <property type="entry name" value="ZF_CCHC"/>
    <property type="match status" value="1"/>
</dbReference>
<reference evidence="4" key="1">
    <citation type="journal article" date="2019" name="Sci. Rep.">
        <title>Draft genome of Tanacetum cinerariifolium, the natural source of mosquito coil.</title>
        <authorList>
            <person name="Yamashiro T."/>
            <person name="Shiraishi A."/>
            <person name="Satake H."/>
            <person name="Nakayama K."/>
        </authorList>
    </citation>
    <scope>NUCLEOTIDE SEQUENCE</scope>
</reference>
<feature type="region of interest" description="Disordered" evidence="2">
    <location>
        <begin position="498"/>
        <end position="525"/>
    </location>
</feature>
<evidence type="ECO:0000256" key="2">
    <source>
        <dbReference type="SAM" id="MobiDB-lite"/>
    </source>
</evidence>
<dbReference type="PANTHER" id="PTHR33067:SF9">
    <property type="entry name" value="RNA-DIRECTED DNA POLYMERASE"/>
    <property type="match status" value="1"/>
</dbReference>
<organism evidence="4">
    <name type="scientific">Tanacetum cinerariifolium</name>
    <name type="common">Dalmatian daisy</name>
    <name type="synonym">Chrysanthemum cinerariifolium</name>
    <dbReference type="NCBI Taxonomy" id="118510"/>
    <lineage>
        <taxon>Eukaryota</taxon>
        <taxon>Viridiplantae</taxon>
        <taxon>Streptophyta</taxon>
        <taxon>Embryophyta</taxon>
        <taxon>Tracheophyta</taxon>
        <taxon>Spermatophyta</taxon>
        <taxon>Magnoliopsida</taxon>
        <taxon>eudicotyledons</taxon>
        <taxon>Gunneridae</taxon>
        <taxon>Pentapetalae</taxon>
        <taxon>asterids</taxon>
        <taxon>campanulids</taxon>
        <taxon>Asterales</taxon>
        <taxon>Asteraceae</taxon>
        <taxon>Asteroideae</taxon>
        <taxon>Anthemideae</taxon>
        <taxon>Anthemidinae</taxon>
        <taxon>Tanacetum</taxon>
    </lineage>
</organism>
<dbReference type="EMBL" id="BKCJ010001782">
    <property type="protein sequence ID" value="GEU43986.1"/>
    <property type="molecule type" value="Genomic_DNA"/>
</dbReference>
<dbReference type="SMART" id="SM00343">
    <property type="entry name" value="ZnF_C2HC"/>
    <property type="match status" value="2"/>
</dbReference>
<dbReference type="PANTHER" id="PTHR33067">
    <property type="entry name" value="RNA-DIRECTED DNA POLYMERASE-RELATED"/>
    <property type="match status" value="1"/>
</dbReference>
<feature type="compositionally biased region" description="Polar residues" evidence="2">
    <location>
        <begin position="498"/>
        <end position="510"/>
    </location>
</feature>
<feature type="compositionally biased region" description="Basic residues" evidence="2">
    <location>
        <begin position="653"/>
        <end position="663"/>
    </location>
</feature>
<feature type="region of interest" description="Disordered" evidence="2">
    <location>
        <begin position="653"/>
        <end position="683"/>
    </location>
</feature>